<dbReference type="STRING" id="983506.L8X445"/>
<organism evidence="3 4">
    <name type="scientific">Thanatephorus cucumeris (strain AG1-IA)</name>
    <name type="common">Rice sheath blight fungus</name>
    <name type="synonym">Rhizoctonia solani</name>
    <dbReference type="NCBI Taxonomy" id="983506"/>
    <lineage>
        <taxon>Eukaryota</taxon>
        <taxon>Fungi</taxon>
        <taxon>Dikarya</taxon>
        <taxon>Basidiomycota</taxon>
        <taxon>Agaricomycotina</taxon>
        <taxon>Agaricomycetes</taxon>
        <taxon>Cantharellales</taxon>
        <taxon>Ceratobasidiaceae</taxon>
        <taxon>Rhizoctonia</taxon>
        <taxon>Rhizoctonia solani AG-1</taxon>
    </lineage>
</organism>
<feature type="domain" description="DNA/pantothenate metabolism flavoprotein C-terminal" evidence="2">
    <location>
        <begin position="199"/>
        <end position="297"/>
    </location>
</feature>
<dbReference type="Proteomes" id="UP000011668">
    <property type="component" value="Unassembled WGS sequence"/>
</dbReference>
<accession>L8X445</accession>
<dbReference type="OrthoDB" id="70224at2759"/>
<dbReference type="EMBL" id="AFRT01000194">
    <property type="protein sequence ID" value="ELU45086.1"/>
    <property type="molecule type" value="Genomic_DNA"/>
</dbReference>
<evidence type="ECO:0000313" key="3">
    <source>
        <dbReference type="EMBL" id="ELU45086.1"/>
    </source>
</evidence>
<dbReference type="Gene3D" id="3.40.50.10300">
    <property type="entry name" value="CoaB-like"/>
    <property type="match status" value="2"/>
</dbReference>
<evidence type="ECO:0000313" key="4">
    <source>
        <dbReference type="Proteomes" id="UP000011668"/>
    </source>
</evidence>
<keyword evidence="4" id="KW-1185">Reference proteome</keyword>
<dbReference type="InterPro" id="IPR007085">
    <property type="entry name" value="DNA/pantothenate-metab_flavo_C"/>
</dbReference>
<dbReference type="OMA" id="LERYQHH"/>
<comment type="caution">
    <text evidence="3">The sequence shown here is derived from an EMBL/GenBank/DDBJ whole genome shotgun (WGS) entry which is preliminary data.</text>
</comment>
<dbReference type="AlphaFoldDB" id="L8X445"/>
<proteinExistence type="inferred from homology"/>
<comment type="similarity">
    <text evidence="1">Belongs to the PPC synthetase family.</text>
</comment>
<protein>
    <submittedName>
        <fullName evidence="3">Phosphopantothenate-cysteine ligase</fullName>
    </submittedName>
</protein>
<dbReference type="GO" id="GO:0015937">
    <property type="term" value="P:coenzyme A biosynthetic process"/>
    <property type="evidence" value="ECO:0007669"/>
    <property type="project" value="UniProtKB-ARBA"/>
</dbReference>
<keyword evidence="3" id="KW-0436">Ligase</keyword>
<dbReference type="Pfam" id="PF04127">
    <property type="entry name" value="DFP"/>
    <property type="match status" value="1"/>
</dbReference>
<evidence type="ECO:0000259" key="2">
    <source>
        <dbReference type="Pfam" id="PF04127"/>
    </source>
</evidence>
<dbReference type="SUPFAM" id="SSF102645">
    <property type="entry name" value="CoaB-like"/>
    <property type="match status" value="2"/>
</dbReference>
<sequence>MDVNEDTSFSAESYFETQPPPAGIEEAIQSVSEFVEYHKSSGRKIVLITSGGTTVPLELHVVRFLDNFSAGMFFPCYHGRGNSLTDTSAGTRGATSAEYFLKAGYAVIFMHRQFSLQPFSRHYSHTTNPFLDFLELHPPAEGSNGDQPVITVSPSKRTQLAEVLATYQEVHRARTLHTLTFVTINDYLYLLRGISSILKSAGRKGMYYLAAAVSDFFVPRKRLSEHKIQSRKGSLIIEMDQVPKILKPLVEEWTFGGFVVSFKVSVKCHKDLLIPKARAALERYGHQVVIANRLDNRKYEVIFVTRADDGPGSKIPKFKEEVVRLKDNDSEIEEDIVAKLASSHDQWIEGGCAGLTGDHK</sequence>
<dbReference type="PANTHER" id="PTHR12290">
    <property type="entry name" value="CORNICHON-RELATED"/>
    <property type="match status" value="1"/>
</dbReference>
<dbReference type="InterPro" id="IPR035929">
    <property type="entry name" value="CoaB-like_sf"/>
</dbReference>
<evidence type="ECO:0000256" key="1">
    <source>
        <dbReference type="ARBA" id="ARBA00005703"/>
    </source>
</evidence>
<dbReference type="HOGENOM" id="CLU_042326_1_0_1"/>
<reference evidence="3 4" key="1">
    <citation type="journal article" date="2013" name="Nat. Commun.">
        <title>The evolution and pathogenic mechanisms of the rice sheath blight pathogen.</title>
        <authorList>
            <person name="Zheng A."/>
            <person name="Lin R."/>
            <person name="Xu L."/>
            <person name="Qin P."/>
            <person name="Tang C."/>
            <person name="Ai P."/>
            <person name="Zhang D."/>
            <person name="Liu Y."/>
            <person name="Sun Z."/>
            <person name="Feng H."/>
            <person name="Wang Y."/>
            <person name="Chen Y."/>
            <person name="Liang X."/>
            <person name="Fu R."/>
            <person name="Li Q."/>
            <person name="Zhang J."/>
            <person name="Yu X."/>
            <person name="Xie Z."/>
            <person name="Ding L."/>
            <person name="Guan P."/>
            <person name="Tang J."/>
            <person name="Liang Y."/>
            <person name="Wang S."/>
            <person name="Deng Q."/>
            <person name="Li S."/>
            <person name="Zhu J."/>
            <person name="Wang L."/>
            <person name="Liu H."/>
            <person name="Li P."/>
        </authorList>
    </citation>
    <scope>NUCLEOTIDE SEQUENCE [LARGE SCALE GENOMIC DNA]</scope>
    <source>
        <strain evidence="4">AG-1 IA</strain>
    </source>
</reference>
<name>L8X445_THACA</name>
<gene>
    <name evidence="3" type="ORF">AG1IA_00887</name>
</gene>
<dbReference type="GO" id="GO:0016874">
    <property type="term" value="F:ligase activity"/>
    <property type="evidence" value="ECO:0007669"/>
    <property type="project" value="UniProtKB-KW"/>
</dbReference>